<dbReference type="EMBL" id="FJOG01000032">
    <property type="protein sequence ID" value="CZR65597.1"/>
    <property type="molecule type" value="Genomic_DNA"/>
</dbReference>
<reference evidence="2 3" key="1">
    <citation type="submission" date="2016-03" db="EMBL/GenBank/DDBJ databases">
        <authorList>
            <person name="Ploux O."/>
        </authorList>
    </citation>
    <scope>NUCLEOTIDE SEQUENCE [LARGE SCALE GENOMIC DNA]</scope>
    <source>
        <strain evidence="2 3">UAMH 11012</strain>
    </source>
</reference>
<proteinExistence type="predicted"/>
<dbReference type="Proteomes" id="UP000184330">
    <property type="component" value="Unassembled WGS sequence"/>
</dbReference>
<name>A0A1L7XKY9_9HELO</name>
<sequence length="75" mass="8403">MSDQNQQPPFALSESADGARKHDQRARNSGTLDRYIYDTDNVGDLVNGETTEKVKRIAKAVKTITKFAESFGKER</sequence>
<evidence type="ECO:0000313" key="3">
    <source>
        <dbReference type="Proteomes" id="UP000184330"/>
    </source>
</evidence>
<organism evidence="2 3">
    <name type="scientific">Phialocephala subalpina</name>
    <dbReference type="NCBI Taxonomy" id="576137"/>
    <lineage>
        <taxon>Eukaryota</taxon>
        <taxon>Fungi</taxon>
        <taxon>Dikarya</taxon>
        <taxon>Ascomycota</taxon>
        <taxon>Pezizomycotina</taxon>
        <taxon>Leotiomycetes</taxon>
        <taxon>Helotiales</taxon>
        <taxon>Mollisiaceae</taxon>
        <taxon>Phialocephala</taxon>
        <taxon>Phialocephala fortinii species complex</taxon>
    </lineage>
</organism>
<evidence type="ECO:0000256" key="1">
    <source>
        <dbReference type="SAM" id="MobiDB-lite"/>
    </source>
</evidence>
<gene>
    <name evidence="2" type="ORF">PAC_15497</name>
</gene>
<accession>A0A1L7XKY9</accession>
<keyword evidence="3" id="KW-1185">Reference proteome</keyword>
<feature type="region of interest" description="Disordered" evidence="1">
    <location>
        <begin position="1"/>
        <end position="32"/>
    </location>
</feature>
<dbReference type="OrthoDB" id="10558630at2759"/>
<protein>
    <submittedName>
        <fullName evidence="2">Uncharacterized protein</fullName>
    </submittedName>
</protein>
<evidence type="ECO:0000313" key="2">
    <source>
        <dbReference type="EMBL" id="CZR65597.1"/>
    </source>
</evidence>
<dbReference type="AlphaFoldDB" id="A0A1L7XKY9"/>